<dbReference type="GO" id="GO:0004190">
    <property type="term" value="F:aspartic-type endopeptidase activity"/>
    <property type="evidence" value="ECO:0007669"/>
    <property type="project" value="TreeGrafter"/>
</dbReference>
<feature type="transmembrane region" description="Helical" evidence="1">
    <location>
        <begin position="70"/>
        <end position="87"/>
    </location>
</feature>
<name>A0A1Q8ECZ1_STRAI</name>
<evidence type="ECO:0000313" key="4">
    <source>
        <dbReference type="EMBL" id="SUN08438.1"/>
    </source>
</evidence>
<protein>
    <submittedName>
        <fullName evidence="3">Prepilin peptidase</fullName>
    </submittedName>
    <submittedName>
        <fullName evidence="4">Type II secretory pathway, prepilin signal peptidase PulO and related peptidases</fullName>
    </submittedName>
</protein>
<feature type="transmembrane region" description="Helical" evidence="1">
    <location>
        <begin position="117"/>
        <end position="147"/>
    </location>
</feature>
<evidence type="ECO:0000313" key="5">
    <source>
        <dbReference type="Proteomes" id="UP000186437"/>
    </source>
</evidence>
<keyword evidence="1" id="KW-0472">Membrane</keyword>
<sequence>MKTILYIFLGASIGSFLGVVIDRFPDESLLFPSSHCNHCKRPLKWWDMIPILSQLLLLSKCRYCKARISYWYIGLELISAGLTLLLFNGMLSLLQGSLLFAGLVLTIYDIKYREYPLMVWLSFTSLALLLSSLNWVFCCFIFLGLLAETYKLNIGSGDFFYLASLSLFFSLSDLLWIIQLASLLGIVIFRVFKPTSLAYVPCLFLASLLVQILSIFQL</sequence>
<proteinExistence type="predicted"/>
<evidence type="ECO:0000259" key="2">
    <source>
        <dbReference type="Pfam" id="PF06750"/>
    </source>
</evidence>
<dbReference type="Pfam" id="PF06750">
    <property type="entry name" value="A24_N_bact"/>
    <property type="match status" value="1"/>
</dbReference>
<dbReference type="EMBL" id="MSJL01000024">
    <property type="protein sequence ID" value="OLF49661.1"/>
    <property type="molecule type" value="Genomic_DNA"/>
</dbReference>
<dbReference type="GO" id="GO:0006465">
    <property type="term" value="P:signal peptide processing"/>
    <property type="evidence" value="ECO:0007669"/>
    <property type="project" value="TreeGrafter"/>
</dbReference>
<dbReference type="GO" id="GO:0005886">
    <property type="term" value="C:plasma membrane"/>
    <property type="evidence" value="ECO:0007669"/>
    <property type="project" value="TreeGrafter"/>
</dbReference>
<evidence type="ECO:0000256" key="1">
    <source>
        <dbReference type="SAM" id="Phobius"/>
    </source>
</evidence>
<dbReference type="RefSeq" id="WP_075099351.1">
    <property type="nucleotide sequence ID" value="NZ_MSJL01000024.1"/>
</dbReference>
<dbReference type="OrthoDB" id="9789291at2"/>
<dbReference type="PANTHER" id="PTHR30487">
    <property type="entry name" value="TYPE 4 PREPILIN-LIKE PROTEINS LEADER PEPTIDE-PROCESSING ENZYME"/>
    <property type="match status" value="1"/>
</dbReference>
<reference evidence="5" key="2">
    <citation type="submission" date="2016-12" db="EMBL/GenBank/DDBJ databases">
        <authorList>
            <person name="Gulvik C.A."/>
        </authorList>
    </citation>
    <scope>NUCLEOTIDE SEQUENCE [LARGE SCALE GENOMIC DNA]</scope>
    <source>
        <strain evidence="5">ATCC 51725</strain>
    </source>
</reference>
<dbReference type="InterPro" id="IPR050882">
    <property type="entry name" value="Prepilin_peptidase/N-MTase"/>
</dbReference>
<feature type="domain" description="Prepilin peptidase A24 N-terminal" evidence="2">
    <location>
        <begin position="9"/>
        <end position="87"/>
    </location>
</feature>
<dbReference type="AlphaFoldDB" id="A0A1Q8ECZ1"/>
<evidence type="ECO:0000313" key="6">
    <source>
        <dbReference type="Proteomes" id="UP000255213"/>
    </source>
</evidence>
<feature type="transmembrane region" description="Helical" evidence="1">
    <location>
        <begin position="93"/>
        <end position="110"/>
    </location>
</feature>
<feature type="transmembrane region" description="Helical" evidence="1">
    <location>
        <begin position="159"/>
        <end position="189"/>
    </location>
</feature>
<reference evidence="3" key="1">
    <citation type="submission" date="2016-12" db="EMBL/GenBank/DDBJ databases">
        <authorList>
            <person name="Song W.-J."/>
            <person name="Kurnit D.M."/>
        </authorList>
    </citation>
    <scope>NUCLEOTIDE SEQUENCE [LARGE SCALE GENOMIC DNA]</scope>
    <source>
        <strain evidence="3">ATCC 51725</strain>
    </source>
</reference>
<organism evidence="3 5">
    <name type="scientific">Streptococcus acidominimus</name>
    <dbReference type="NCBI Taxonomy" id="1326"/>
    <lineage>
        <taxon>Bacteria</taxon>
        <taxon>Bacillati</taxon>
        <taxon>Bacillota</taxon>
        <taxon>Bacilli</taxon>
        <taxon>Lactobacillales</taxon>
        <taxon>Streptococcaceae</taxon>
        <taxon>Streptococcus</taxon>
    </lineage>
</organism>
<keyword evidence="1" id="KW-1133">Transmembrane helix</keyword>
<keyword evidence="5" id="KW-1185">Reference proteome</keyword>
<dbReference type="Proteomes" id="UP000255213">
    <property type="component" value="Unassembled WGS sequence"/>
</dbReference>
<dbReference type="PANTHER" id="PTHR30487:SF0">
    <property type="entry name" value="PREPILIN LEADER PEPTIDASE_N-METHYLTRANSFERASE-RELATED"/>
    <property type="match status" value="1"/>
</dbReference>
<evidence type="ECO:0000313" key="3">
    <source>
        <dbReference type="EMBL" id="OLF49661.1"/>
    </source>
</evidence>
<gene>
    <name evidence="4" type="primary">pppA</name>
    <name evidence="3" type="ORF">BU200_06215</name>
    <name evidence="4" type="ORF">NCTC12957_02033</name>
</gene>
<keyword evidence="1" id="KW-0812">Transmembrane</keyword>
<dbReference type="InterPro" id="IPR010627">
    <property type="entry name" value="Prepilin_pept_A24_N"/>
</dbReference>
<dbReference type="EMBL" id="UHEN01000001">
    <property type="protein sequence ID" value="SUN08438.1"/>
    <property type="molecule type" value="Genomic_DNA"/>
</dbReference>
<dbReference type="Proteomes" id="UP000186437">
    <property type="component" value="Unassembled WGS sequence"/>
</dbReference>
<reference evidence="4 6" key="3">
    <citation type="submission" date="2018-06" db="EMBL/GenBank/DDBJ databases">
        <authorList>
            <consortium name="Pathogen Informatics"/>
            <person name="Doyle S."/>
        </authorList>
    </citation>
    <scope>NUCLEOTIDE SEQUENCE [LARGE SCALE GENOMIC DNA]</scope>
    <source>
        <strain evidence="4 6">NCTC12957</strain>
    </source>
</reference>
<feature type="transmembrane region" description="Helical" evidence="1">
    <location>
        <begin position="196"/>
        <end position="216"/>
    </location>
</feature>
<accession>A0A1Q8ECZ1</accession>